<dbReference type="GO" id="GO:0003700">
    <property type="term" value="F:DNA-binding transcription factor activity"/>
    <property type="evidence" value="ECO:0007669"/>
    <property type="project" value="InterPro"/>
</dbReference>
<evidence type="ECO:0000256" key="3">
    <source>
        <dbReference type="ARBA" id="ARBA00023163"/>
    </source>
</evidence>
<keyword evidence="6" id="KW-1185">Reference proteome</keyword>
<dbReference type="SUPFAM" id="SSF48008">
    <property type="entry name" value="GntR ligand-binding domain-like"/>
    <property type="match status" value="1"/>
</dbReference>
<dbReference type="Pfam" id="PF07729">
    <property type="entry name" value="FCD"/>
    <property type="match status" value="1"/>
</dbReference>
<evidence type="ECO:0000313" key="6">
    <source>
        <dbReference type="Proteomes" id="UP000298180"/>
    </source>
</evidence>
<comment type="caution">
    <text evidence="5">The sequence shown here is derived from an EMBL/GenBank/DDBJ whole genome shotgun (WGS) entry which is preliminary data.</text>
</comment>
<organism evidence="5 6">
    <name type="scientific">Ramlibacter henchirensis</name>
    <dbReference type="NCBI Taxonomy" id="204072"/>
    <lineage>
        <taxon>Bacteria</taxon>
        <taxon>Pseudomonadati</taxon>
        <taxon>Pseudomonadota</taxon>
        <taxon>Betaproteobacteria</taxon>
        <taxon>Burkholderiales</taxon>
        <taxon>Comamonadaceae</taxon>
        <taxon>Ramlibacter</taxon>
    </lineage>
</organism>
<dbReference type="CDD" id="cd07377">
    <property type="entry name" value="WHTH_GntR"/>
    <property type="match status" value="1"/>
</dbReference>
<accession>A0A4Z0BVA2</accession>
<name>A0A4Z0BVA2_9BURK</name>
<dbReference type="Pfam" id="PF00392">
    <property type="entry name" value="GntR"/>
    <property type="match status" value="1"/>
</dbReference>
<evidence type="ECO:0000259" key="4">
    <source>
        <dbReference type="PROSITE" id="PS50949"/>
    </source>
</evidence>
<dbReference type="InterPro" id="IPR011711">
    <property type="entry name" value="GntR_C"/>
</dbReference>
<dbReference type="Gene3D" id="1.10.10.10">
    <property type="entry name" value="Winged helix-like DNA-binding domain superfamily/Winged helix DNA-binding domain"/>
    <property type="match status" value="1"/>
</dbReference>
<dbReference type="InterPro" id="IPR000524">
    <property type="entry name" value="Tscrpt_reg_HTH_GntR"/>
</dbReference>
<gene>
    <name evidence="5" type="ORF">EZ313_16125</name>
</gene>
<proteinExistence type="predicted"/>
<dbReference type="PROSITE" id="PS50949">
    <property type="entry name" value="HTH_GNTR"/>
    <property type="match status" value="1"/>
</dbReference>
<sequence>MPKPEIAKNTLSDQVYTWMRQQIISGQIKQGEHLSEQAVSETLGVSATPVREALRLLNGDGLVELEGRRGARVIEPTTVDIRACFQVRRALECLALREACQRLSAKDMEQLTRIHQLLERAELTAPGGFMDADRAFHGFFLERARNSWLEQFLSTLTDFLYVVRQPLLQTSTLESARQEHLAITRAVLDGRIDEAERLLGRHIDRVCEDVIRQREQAAQRKANEAVPAGALAK</sequence>
<dbReference type="Proteomes" id="UP000298180">
    <property type="component" value="Unassembled WGS sequence"/>
</dbReference>
<dbReference type="InterPro" id="IPR036388">
    <property type="entry name" value="WH-like_DNA-bd_sf"/>
</dbReference>
<dbReference type="SUPFAM" id="SSF46785">
    <property type="entry name" value="Winged helix' DNA-binding domain"/>
    <property type="match status" value="1"/>
</dbReference>
<dbReference type="InterPro" id="IPR036390">
    <property type="entry name" value="WH_DNA-bd_sf"/>
</dbReference>
<evidence type="ECO:0000256" key="1">
    <source>
        <dbReference type="ARBA" id="ARBA00023015"/>
    </source>
</evidence>
<reference evidence="5 6" key="1">
    <citation type="submission" date="2019-03" db="EMBL/GenBank/DDBJ databases">
        <title>Ramlibacter henchirensis DSM 14656, whole genome shotgun sequence.</title>
        <authorList>
            <person name="Zhang X."/>
            <person name="Feng G."/>
            <person name="Zhu H."/>
        </authorList>
    </citation>
    <scope>NUCLEOTIDE SEQUENCE [LARGE SCALE GENOMIC DNA]</scope>
    <source>
        <strain evidence="5 6">DSM 14656</strain>
    </source>
</reference>
<dbReference type="OrthoDB" id="9799812at2"/>
<dbReference type="SMART" id="SM00895">
    <property type="entry name" value="FCD"/>
    <property type="match status" value="1"/>
</dbReference>
<dbReference type="SMART" id="SM00345">
    <property type="entry name" value="HTH_GNTR"/>
    <property type="match status" value="1"/>
</dbReference>
<evidence type="ECO:0000313" key="5">
    <source>
        <dbReference type="EMBL" id="TFZ02771.1"/>
    </source>
</evidence>
<feature type="domain" description="HTH gntR-type" evidence="4">
    <location>
        <begin position="9"/>
        <end position="76"/>
    </location>
</feature>
<dbReference type="AlphaFoldDB" id="A0A4Z0BVA2"/>
<dbReference type="EMBL" id="SMLM01000002">
    <property type="protein sequence ID" value="TFZ02771.1"/>
    <property type="molecule type" value="Genomic_DNA"/>
</dbReference>
<dbReference type="PANTHER" id="PTHR43537:SF5">
    <property type="entry name" value="UXU OPERON TRANSCRIPTIONAL REGULATOR"/>
    <property type="match status" value="1"/>
</dbReference>
<dbReference type="GO" id="GO:0003677">
    <property type="term" value="F:DNA binding"/>
    <property type="evidence" value="ECO:0007669"/>
    <property type="project" value="UniProtKB-KW"/>
</dbReference>
<dbReference type="PANTHER" id="PTHR43537">
    <property type="entry name" value="TRANSCRIPTIONAL REGULATOR, GNTR FAMILY"/>
    <property type="match status" value="1"/>
</dbReference>
<keyword evidence="3" id="KW-0804">Transcription</keyword>
<evidence type="ECO:0000256" key="2">
    <source>
        <dbReference type="ARBA" id="ARBA00023125"/>
    </source>
</evidence>
<dbReference type="RefSeq" id="WP_135264295.1">
    <property type="nucleotide sequence ID" value="NZ_SMLM01000002.1"/>
</dbReference>
<keyword evidence="2" id="KW-0238">DNA-binding</keyword>
<protein>
    <submittedName>
        <fullName evidence="5">GntR family transcriptional regulator</fullName>
    </submittedName>
</protein>
<dbReference type="Gene3D" id="1.20.120.530">
    <property type="entry name" value="GntR ligand-binding domain-like"/>
    <property type="match status" value="1"/>
</dbReference>
<keyword evidence="1" id="KW-0805">Transcription regulation</keyword>
<dbReference type="InterPro" id="IPR008920">
    <property type="entry name" value="TF_FadR/GntR_C"/>
</dbReference>